<dbReference type="Proteomes" id="UP001501920">
    <property type="component" value="Chromosome 11"/>
</dbReference>
<reference evidence="6" key="3">
    <citation type="submission" date="2025-09" db="UniProtKB">
        <authorList>
            <consortium name="Ensembl"/>
        </authorList>
    </citation>
    <scope>IDENTIFICATION</scope>
</reference>
<proteinExistence type="inferred from homology"/>
<keyword evidence="7" id="KW-1185">Reference proteome</keyword>
<keyword evidence="3" id="KW-0732">Signal</keyword>
<dbReference type="PANTHER" id="PTHR44051">
    <property type="entry name" value="GLUTATHIONE S-TRANSFERASE-RELATED"/>
    <property type="match status" value="1"/>
</dbReference>
<sequence>MYLSVCLSVCLSACCPAEGAADVSAVRMLRALYSSGTVSVVEQTERAVVPLRFLLVLSILMAEDILLYWGSGSPPCWRVMIALEEKNLHGYKSKPLSFKQQEHKGPEVLALNPRGQIPTFKHGDIVVNESIAACMYLESRFKSQGSQLMPDSVTEQALVLQRMFECITMQKKMYDVVFYEWFVPEGERHESALKRNKENLTTELKLWESYMQKLDKGSYLAGKSFSMADVVCFPYIALLVWFGLNTERYPRLGEYYELVKERPSVKASWPPHRLENPQNQDTIKGL</sequence>
<evidence type="ECO:0000313" key="6">
    <source>
        <dbReference type="Ensembl" id="ENSPNAP00000012025.2"/>
    </source>
</evidence>
<evidence type="ECO:0008006" key="8">
    <source>
        <dbReference type="Google" id="ProtNLM"/>
    </source>
</evidence>
<dbReference type="InterPro" id="IPR036282">
    <property type="entry name" value="Glutathione-S-Trfase_C_sf"/>
</dbReference>
<dbReference type="SUPFAM" id="SSF52833">
    <property type="entry name" value="Thioredoxin-like"/>
    <property type="match status" value="1"/>
</dbReference>
<dbReference type="CDD" id="cd00570">
    <property type="entry name" value="GST_N_family"/>
    <property type="match status" value="1"/>
</dbReference>
<name>A0A3B4CKZ8_PYGNA</name>
<organism evidence="6 7">
    <name type="scientific">Pygocentrus nattereri</name>
    <name type="common">Red-bellied piranha</name>
    <dbReference type="NCBI Taxonomy" id="42514"/>
    <lineage>
        <taxon>Eukaryota</taxon>
        <taxon>Metazoa</taxon>
        <taxon>Chordata</taxon>
        <taxon>Craniata</taxon>
        <taxon>Vertebrata</taxon>
        <taxon>Euteleostomi</taxon>
        <taxon>Actinopterygii</taxon>
        <taxon>Neopterygii</taxon>
        <taxon>Teleostei</taxon>
        <taxon>Ostariophysi</taxon>
        <taxon>Characiformes</taxon>
        <taxon>Characoidei</taxon>
        <taxon>Pygocentrus</taxon>
    </lineage>
</organism>
<dbReference type="Gene3D" id="1.20.1050.10">
    <property type="match status" value="1"/>
</dbReference>
<dbReference type="PROSITE" id="PS50405">
    <property type="entry name" value="GST_CTER"/>
    <property type="match status" value="1"/>
</dbReference>
<feature type="compositionally biased region" description="Polar residues" evidence="2">
    <location>
        <begin position="276"/>
        <end position="286"/>
    </location>
</feature>
<feature type="domain" description="GST C-terminal" evidence="5">
    <location>
        <begin position="154"/>
        <end position="278"/>
    </location>
</feature>
<dbReference type="OMA" id="VPYLCDF"/>
<dbReference type="STRING" id="42514.ENSPNAP00000012025"/>
<protein>
    <recommendedName>
        <fullName evidence="8">Glutathione S-transferase rho</fullName>
    </recommendedName>
</protein>
<evidence type="ECO:0000313" key="7">
    <source>
        <dbReference type="Proteomes" id="UP001501920"/>
    </source>
</evidence>
<evidence type="ECO:0000259" key="5">
    <source>
        <dbReference type="PROSITE" id="PS50405"/>
    </source>
</evidence>
<dbReference type="AlphaFoldDB" id="A0A3B4CKZ8"/>
<dbReference type="SFLD" id="SFLDG00358">
    <property type="entry name" value="Main_(cytGST)"/>
    <property type="match status" value="1"/>
</dbReference>
<dbReference type="InterPro" id="IPR004045">
    <property type="entry name" value="Glutathione_S-Trfase_N"/>
</dbReference>
<dbReference type="InterPro" id="IPR004046">
    <property type="entry name" value="GST_C"/>
</dbReference>
<dbReference type="FunFam" id="1.20.1050.10:FF:000046">
    <property type="entry name" value="Glutathione S-transferase rho"/>
    <property type="match status" value="1"/>
</dbReference>
<dbReference type="FunFam" id="3.40.30.10:FF:000221">
    <property type="entry name" value="Glutathione S-transferase rho"/>
    <property type="match status" value="1"/>
</dbReference>
<dbReference type="Pfam" id="PF13409">
    <property type="entry name" value="GST_N_2"/>
    <property type="match status" value="1"/>
</dbReference>
<dbReference type="Gene3D" id="3.40.30.10">
    <property type="entry name" value="Glutaredoxin"/>
    <property type="match status" value="1"/>
</dbReference>
<accession>A0A3B4CKZ8</accession>
<dbReference type="Ensembl" id="ENSPNAT00000019172.2">
    <property type="protein sequence ID" value="ENSPNAP00000012025.2"/>
    <property type="gene ID" value="ENSPNAG00000017720.2"/>
</dbReference>
<evidence type="ECO:0000256" key="1">
    <source>
        <dbReference type="ARBA" id="ARBA00007409"/>
    </source>
</evidence>
<evidence type="ECO:0000259" key="4">
    <source>
        <dbReference type="PROSITE" id="PS50404"/>
    </source>
</evidence>
<dbReference type="InterPro" id="IPR036249">
    <property type="entry name" value="Thioredoxin-like_sf"/>
</dbReference>
<evidence type="ECO:0000256" key="3">
    <source>
        <dbReference type="SAM" id="SignalP"/>
    </source>
</evidence>
<dbReference type="GeneTree" id="ENSGT00510000049601"/>
<feature type="domain" description="GST N-terminal" evidence="4">
    <location>
        <begin position="63"/>
        <end position="145"/>
    </location>
</feature>
<feature type="region of interest" description="Disordered" evidence="2">
    <location>
        <begin position="267"/>
        <end position="286"/>
    </location>
</feature>
<feature type="signal peptide" evidence="3">
    <location>
        <begin position="1"/>
        <end position="21"/>
    </location>
</feature>
<dbReference type="InterPro" id="IPR040079">
    <property type="entry name" value="Glutathione_S-Trfase"/>
</dbReference>
<dbReference type="InterPro" id="IPR010987">
    <property type="entry name" value="Glutathione-S-Trfase_C-like"/>
</dbReference>
<reference evidence="6" key="2">
    <citation type="submission" date="2025-08" db="UniProtKB">
        <authorList>
            <consortium name="Ensembl"/>
        </authorList>
    </citation>
    <scope>IDENTIFICATION</scope>
</reference>
<feature type="chain" id="PRO_5043702798" description="Glutathione S-transferase rho" evidence="3">
    <location>
        <begin position="22"/>
        <end position="286"/>
    </location>
</feature>
<dbReference type="SFLD" id="SFLDS00019">
    <property type="entry name" value="Glutathione_Transferase_(cytos"/>
    <property type="match status" value="1"/>
</dbReference>
<dbReference type="Pfam" id="PF14497">
    <property type="entry name" value="GST_C_3"/>
    <property type="match status" value="1"/>
</dbReference>
<dbReference type="PROSITE" id="PS50404">
    <property type="entry name" value="GST_NTER"/>
    <property type="match status" value="1"/>
</dbReference>
<dbReference type="SUPFAM" id="SSF47616">
    <property type="entry name" value="GST C-terminal domain-like"/>
    <property type="match status" value="1"/>
</dbReference>
<reference evidence="6 7" key="1">
    <citation type="submission" date="2020-10" db="EMBL/GenBank/DDBJ databases">
        <title>Pygocentrus nattereri (red-bellied piranha) genome, fPygNat1, primary haplotype.</title>
        <authorList>
            <person name="Myers G."/>
            <person name="Meyer A."/>
            <person name="Karagic N."/>
            <person name="Pippel M."/>
            <person name="Winkler S."/>
            <person name="Tracey A."/>
            <person name="Wood J."/>
            <person name="Formenti G."/>
            <person name="Howe K."/>
            <person name="Fedrigo O."/>
            <person name="Jarvis E.D."/>
        </authorList>
    </citation>
    <scope>NUCLEOTIDE SEQUENCE [LARGE SCALE GENOMIC DNA]</scope>
</reference>
<dbReference type="PANTHER" id="PTHR44051:SF8">
    <property type="entry name" value="GLUTATHIONE S-TRANSFERASE GSTA"/>
    <property type="match status" value="1"/>
</dbReference>
<evidence type="ECO:0000256" key="2">
    <source>
        <dbReference type="SAM" id="MobiDB-lite"/>
    </source>
</evidence>
<comment type="similarity">
    <text evidence="1">Belongs to the GST superfamily.</text>
</comment>